<accession>A0ABT9PFS5</accession>
<comment type="caution">
    <text evidence="1">The sequence shown here is derived from an EMBL/GenBank/DDBJ whole genome shotgun (WGS) entry which is preliminary data.</text>
</comment>
<evidence type="ECO:0000313" key="1">
    <source>
        <dbReference type="EMBL" id="MDP9831564.1"/>
    </source>
</evidence>
<name>A0ABT9PFS5_9ACTO</name>
<dbReference type="Proteomes" id="UP001230145">
    <property type="component" value="Unassembled WGS sequence"/>
</dbReference>
<protein>
    <submittedName>
        <fullName evidence="1">Uncharacterized protein</fullName>
    </submittedName>
</protein>
<evidence type="ECO:0000313" key="2">
    <source>
        <dbReference type="Proteomes" id="UP001230145"/>
    </source>
</evidence>
<dbReference type="EMBL" id="JAUSQL010000001">
    <property type="protein sequence ID" value="MDP9831564.1"/>
    <property type="molecule type" value="Genomic_DNA"/>
</dbReference>
<keyword evidence="2" id="KW-1185">Reference proteome</keyword>
<gene>
    <name evidence="1" type="ORF">J2S45_000243</name>
</gene>
<reference evidence="1 2" key="1">
    <citation type="submission" date="2023-07" db="EMBL/GenBank/DDBJ databases">
        <title>Sequencing the genomes of 1000 actinobacteria strains.</title>
        <authorList>
            <person name="Klenk H.-P."/>
        </authorList>
    </citation>
    <scope>NUCLEOTIDE SEQUENCE [LARGE SCALE GENOMIC DNA]</scope>
    <source>
        <strain evidence="1 2">DSM 19515</strain>
    </source>
</reference>
<organism evidence="1 2">
    <name type="scientific">Trueperella abortisuis</name>
    <dbReference type="NCBI Taxonomy" id="445930"/>
    <lineage>
        <taxon>Bacteria</taxon>
        <taxon>Bacillati</taxon>
        <taxon>Actinomycetota</taxon>
        <taxon>Actinomycetes</taxon>
        <taxon>Actinomycetales</taxon>
        <taxon>Actinomycetaceae</taxon>
        <taxon>Trueperella</taxon>
    </lineage>
</organism>
<proteinExistence type="predicted"/>
<sequence length="32" mass="3146">MKSQPANATATFAGASLTSGATRVALTLHDVG</sequence>